<evidence type="ECO:0000313" key="1">
    <source>
        <dbReference type="EMBL" id="KHN44783.1"/>
    </source>
</evidence>
<name>A0A0B2SIY3_GLYSO</name>
<protein>
    <submittedName>
        <fullName evidence="1">Uncharacterized protein</fullName>
    </submittedName>
</protein>
<accession>A0A0B2SIY3</accession>
<dbReference type="PANTHER" id="PTHR36038:SF3">
    <property type="entry name" value="OVATE FAMILY PROTEIN"/>
    <property type="match status" value="1"/>
</dbReference>
<dbReference type="Proteomes" id="UP000053555">
    <property type="component" value="Unassembled WGS sequence"/>
</dbReference>
<gene>
    <name evidence="1" type="ORF">glysoja_048903</name>
</gene>
<dbReference type="PANTHER" id="PTHR36038">
    <property type="entry name" value="OS06G0102750 PROTEIN"/>
    <property type="match status" value="1"/>
</dbReference>
<organism evidence="1">
    <name type="scientific">Glycine soja</name>
    <name type="common">Wild soybean</name>
    <dbReference type="NCBI Taxonomy" id="3848"/>
    <lineage>
        <taxon>Eukaryota</taxon>
        <taxon>Viridiplantae</taxon>
        <taxon>Streptophyta</taxon>
        <taxon>Embryophyta</taxon>
        <taxon>Tracheophyta</taxon>
        <taxon>Spermatophyta</taxon>
        <taxon>Magnoliopsida</taxon>
        <taxon>eudicotyledons</taxon>
        <taxon>Gunneridae</taxon>
        <taxon>Pentapetalae</taxon>
        <taxon>rosids</taxon>
        <taxon>fabids</taxon>
        <taxon>Fabales</taxon>
        <taxon>Fabaceae</taxon>
        <taxon>Papilionoideae</taxon>
        <taxon>50 kb inversion clade</taxon>
        <taxon>NPAAA clade</taxon>
        <taxon>indigoferoid/millettioid clade</taxon>
        <taxon>Phaseoleae</taxon>
        <taxon>Glycine</taxon>
        <taxon>Glycine subgen. Soja</taxon>
    </lineage>
</organism>
<sequence>MNMKREELSGVGKKVLPISEASLSKTTERNSEQYCVTAETKDRTKGDRNKLISRMKELLRRVAATKTDERESFYDQKVLHFRRQGNIEAFPEDDQRISESPKISLTWDVETSSVHSLATWSENVQTKISHSHTYIPRRESSGITCRKENWITTDSECKLDIPFSLCVYIFDTCSRCPCIYAINQILD</sequence>
<dbReference type="AlphaFoldDB" id="A0A0B2SIY3"/>
<dbReference type="EMBL" id="KN643007">
    <property type="protein sequence ID" value="KHN44783.1"/>
    <property type="molecule type" value="Genomic_DNA"/>
</dbReference>
<reference evidence="1" key="1">
    <citation type="submission" date="2014-07" db="EMBL/GenBank/DDBJ databases">
        <title>Identification of a novel salt tolerance gene in wild soybean by whole-genome sequencing.</title>
        <authorList>
            <person name="Lam H.-M."/>
            <person name="Qi X."/>
            <person name="Li M.-W."/>
            <person name="Liu X."/>
            <person name="Xie M."/>
            <person name="Ni M."/>
            <person name="Xu X."/>
        </authorList>
    </citation>
    <scope>NUCLEOTIDE SEQUENCE [LARGE SCALE GENOMIC DNA]</scope>
    <source>
        <tissue evidence="1">Root</tissue>
    </source>
</reference>
<proteinExistence type="predicted"/>